<evidence type="ECO:0000313" key="6">
    <source>
        <dbReference type="Proteomes" id="UP000319263"/>
    </source>
</evidence>
<accession>A0A516PTY7</accession>
<evidence type="ECO:0000313" key="5">
    <source>
        <dbReference type="EMBL" id="QDP94609.1"/>
    </source>
</evidence>
<keyword evidence="2" id="KW-0238">DNA-binding</keyword>
<keyword evidence="1" id="KW-0805">Transcription regulation</keyword>
<dbReference type="RefSeq" id="WP_143984598.1">
    <property type="nucleotide sequence ID" value="NZ_CP041692.1"/>
</dbReference>
<name>A0A516PTY7_9ACTN</name>
<dbReference type="InterPro" id="IPR037923">
    <property type="entry name" value="HTH-like"/>
</dbReference>
<dbReference type="EMBL" id="CP041692">
    <property type="protein sequence ID" value="QDP94609.1"/>
    <property type="molecule type" value="Genomic_DNA"/>
</dbReference>
<sequence>MITPPAGQLIAVPLQHPPQVVSLGFGLHGVRDRVEHWLLPELYALHIYDWHGSLKIGAVVHPIRPGDLSLIPPGTPMEYRYSGPSPHLYAHFRLTGGASSIEIPTVQPLGPLASEFRRRLGAVSSTDDRAQTSAAVWALLWEAAARRREPEPPAGDQHAAVVTAVGYIERNLAGPLRVSVIARHALVSPSHLNRLFHATHGISVSTYIRDQRAERAAHLLRDTTQTISSVAASVGMPDLQAFNKFCRSRLGAPPSRLRPQSDRSKP</sequence>
<organism evidence="5 6">
    <name type="scientific">Microlunatus elymi</name>
    <dbReference type="NCBI Taxonomy" id="2596828"/>
    <lineage>
        <taxon>Bacteria</taxon>
        <taxon>Bacillati</taxon>
        <taxon>Actinomycetota</taxon>
        <taxon>Actinomycetes</taxon>
        <taxon>Propionibacteriales</taxon>
        <taxon>Propionibacteriaceae</taxon>
        <taxon>Microlunatus</taxon>
    </lineage>
</organism>
<dbReference type="InterPro" id="IPR009057">
    <property type="entry name" value="Homeodomain-like_sf"/>
</dbReference>
<evidence type="ECO:0000256" key="2">
    <source>
        <dbReference type="ARBA" id="ARBA00023125"/>
    </source>
</evidence>
<dbReference type="Gene3D" id="1.10.10.60">
    <property type="entry name" value="Homeodomain-like"/>
    <property type="match status" value="1"/>
</dbReference>
<dbReference type="GO" id="GO:0043565">
    <property type="term" value="F:sequence-specific DNA binding"/>
    <property type="evidence" value="ECO:0007669"/>
    <property type="project" value="InterPro"/>
</dbReference>
<reference evidence="5 6" key="1">
    <citation type="submission" date="2019-07" db="EMBL/GenBank/DDBJ databases">
        <title>Microlunatus dokdonensis sp. nov. isolated from the rhizospheric soil of the wild plant Elymus tsukushiensis.</title>
        <authorList>
            <person name="Ghim S.-Y."/>
            <person name="Hwang Y.-J."/>
            <person name="Son J.-S."/>
            <person name="Shin J.-H."/>
        </authorList>
    </citation>
    <scope>NUCLEOTIDE SEQUENCE [LARGE SCALE GENOMIC DNA]</scope>
    <source>
        <strain evidence="5 6">KUDC0627</strain>
    </source>
</reference>
<dbReference type="InterPro" id="IPR018060">
    <property type="entry name" value="HTH_AraC"/>
</dbReference>
<dbReference type="Pfam" id="PF12833">
    <property type="entry name" value="HTH_18"/>
    <property type="match status" value="1"/>
</dbReference>
<dbReference type="OrthoDB" id="198203at2"/>
<dbReference type="InterPro" id="IPR050204">
    <property type="entry name" value="AraC_XylS_family_regulators"/>
</dbReference>
<dbReference type="SUPFAM" id="SSF46689">
    <property type="entry name" value="Homeodomain-like"/>
    <property type="match status" value="2"/>
</dbReference>
<protein>
    <submittedName>
        <fullName evidence="5">Helix-turn-helix domain-containing protein</fullName>
    </submittedName>
</protein>
<dbReference type="SMART" id="SM00342">
    <property type="entry name" value="HTH_ARAC"/>
    <property type="match status" value="1"/>
</dbReference>
<dbReference type="KEGG" id="mik:FOE78_00580"/>
<evidence type="ECO:0000256" key="3">
    <source>
        <dbReference type="ARBA" id="ARBA00023163"/>
    </source>
</evidence>
<proteinExistence type="predicted"/>
<dbReference type="SUPFAM" id="SSF51215">
    <property type="entry name" value="Regulatory protein AraC"/>
    <property type="match status" value="1"/>
</dbReference>
<dbReference type="PANTHER" id="PTHR46796:SF6">
    <property type="entry name" value="ARAC SUBFAMILY"/>
    <property type="match status" value="1"/>
</dbReference>
<dbReference type="PANTHER" id="PTHR46796">
    <property type="entry name" value="HTH-TYPE TRANSCRIPTIONAL ACTIVATOR RHAS-RELATED"/>
    <property type="match status" value="1"/>
</dbReference>
<dbReference type="GO" id="GO:0003700">
    <property type="term" value="F:DNA-binding transcription factor activity"/>
    <property type="evidence" value="ECO:0007669"/>
    <property type="project" value="InterPro"/>
</dbReference>
<keyword evidence="6" id="KW-1185">Reference proteome</keyword>
<keyword evidence="3" id="KW-0804">Transcription</keyword>
<gene>
    <name evidence="5" type="ORF">FOE78_00580</name>
</gene>
<evidence type="ECO:0000256" key="1">
    <source>
        <dbReference type="ARBA" id="ARBA00023015"/>
    </source>
</evidence>
<dbReference type="PROSITE" id="PS01124">
    <property type="entry name" value="HTH_ARAC_FAMILY_2"/>
    <property type="match status" value="1"/>
</dbReference>
<evidence type="ECO:0000259" key="4">
    <source>
        <dbReference type="PROSITE" id="PS01124"/>
    </source>
</evidence>
<feature type="domain" description="HTH araC/xylS-type" evidence="4">
    <location>
        <begin position="162"/>
        <end position="260"/>
    </location>
</feature>
<dbReference type="AlphaFoldDB" id="A0A516PTY7"/>
<dbReference type="Proteomes" id="UP000319263">
    <property type="component" value="Chromosome"/>
</dbReference>